<proteinExistence type="predicted"/>
<dbReference type="Proteomes" id="UP000257127">
    <property type="component" value="Unassembled WGS sequence"/>
</dbReference>
<evidence type="ECO:0000313" key="3">
    <source>
        <dbReference type="EMBL" id="RFC55885.1"/>
    </source>
</evidence>
<evidence type="ECO:0000313" key="4">
    <source>
        <dbReference type="Proteomes" id="UP000257127"/>
    </source>
</evidence>
<protein>
    <submittedName>
        <fullName evidence="3">PorT family protein</fullName>
    </submittedName>
</protein>
<sequence length="221" mass="25087">MIKMSKLFTILVLLFALPVLGQNHHVGLKGGVNWTNVRAKNSFENTKYKIGYTAGLSYQYQLKNNYHFGLDFIYAQKGFDDIIVFTDDFGNSTGTKYTSEFDYNYFSIPLKAGFSVGNKLSSFMNIGIVPSWLTSAVYRSPANKSSWEGVVLDVTDEVTKFDLGGLVEIGGSYTLFDQYIMYTTFGYQHSFTSFTNENYFNNTEVRHYGFGFSIGLKYVFD</sequence>
<feature type="domain" description="Outer membrane protein beta-barrel" evidence="2">
    <location>
        <begin position="22"/>
        <end position="194"/>
    </location>
</feature>
<reference evidence="3 4" key="1">
    <citation type="submission" date="2018-08" db="EMBL/GenBank/DDBJ databases">
        <title>The draft genome squence of Brumimicrobium sp. N62.</title>
        <authorList>
            <person name="Du Z.-J."/>
            <person name="Luo H.-R."/>
        </authorList>
    </citation>
    <scope>NUCLEOTIDE SEQUENCE [LARGE SCALE GENOMIC DNA]</scope>
    <source>
        <strain evidence="3 4">N62</strain>
    </source>
</reference>
<dbReference type="Pfam" id="PF13568">
    <property type="entry name" value="OMP_b-brl_2"/>
    <property type="match status" value="1"/>
</dbReference>
<organism evidence="3 4">
    <name type="scientific">Brumimicrobium aurantiacum</name>
    <dbReference type="NCBI Taxonomy" id="1737063"/>
    <lineage>
        <taxon>Bacteria</taxon>
        <taxon>Pseudomonadati</taxon>
        <taxon>Bacteroidota</taxon>
        <taxon>Flavobacteriia</taxon>
        <taxon>Flavobacteriales</taxon>
        <taxon>Crocinitomicaceae</taxon>
        <taxon>Brumimicrobium</taxon>
    </lineage>
</organism>
<name>A0A3E1F244_9FLAO</name>
<accession>A0A3E1F244</accession>
<dbReference type="InterPro" id="IPR025665">
    <property type="entry name" value="Beta-barrel_OMP_2"/>
</dbReference>
<evidence type="ECO:0000256" key="1">
    <source>
        <dbReference type="SAM" id="SignalP"/>
    </source>
</evidence>
<feature type="chain" id="PRO_5017729442" evidence="1">
    <location>
        <begin position="22"/>
        <end position="221"/>
    </location>
</feature>
<evidence type="ECO:0000259" key="2">
    <source>
        <dbReference type="Pfam" id="PF13568"/>
    </source>
</evidence>
<keyword evidence="1" id="KW-0732">Signal</keyword>
<dbReference type="AlphaFoldDB" id="A0A3E1F244"/>
<keyword evidence="4" id="KW-1185">Reference proteome</keyword>
<comment type="caution">
    <text evidence="3">The sequence shown here is derived from an EMBL/GenBank/DDBJ whole genome shotgun (WGS) entry which is preliminary data.</text>
</comment>
<dbReference type="EMBL" id="QURB01000001">
    <property type="protein sequence ID" value="RFC55885.1"/>
    <property type="molecule type" value="Genomic_DNA"/>
</dbReference>
<feature type="signal peptide" evidence="1">
    <location>
        <begin position="1"/>
        <end position="21"/>
    </location>
</feature>
<gene>
    <name evidence="3" type="ORF">DXU93_02810</name>
</gene>